<dbReference type="Pfam" id="PF04261">
    <property type="entry name" value="Dyp_perox_N"/>
    <property type="match status" value="1"/>
</dbReference>
<feature type="domain" description="Dyp-type peroxidase C-terminal" evidence="8">
    <location>
        <begin position="145"/>
        <end position="305"/>
    </location>
</feature>
<evidence type="ECO:0000256" key="1">
    <source>
        <dbReference type="ARBA" id="ARBA00001970"/>
    </source>
</evidence>
<name>A0ABU2U266_9ACTN</name>
<dbReference type="NCBIfam" id="TIGR01413">
    <property type="entry name" value="Dyp_perox_fam"/>
    <property type="match status" value="1"/>
</dbReference>
<keyword evidence="3" id="KW-0479">Metal-binding</keyword>
<gene>
    <name evidence="9" type="ORF">RM764_30705</name>
</gene>
<dbReference type="InterPro" id="IPR006314">
    <property type="entry name" value="Dyp_peroxidase"/>
</dbReference>
<accession>A0ABU2U266</accession>
<dbReference type="Proteomes" id="UP001183809">
    <property type="component" value="Unassembled WGS sequence"/>
</dbReference>
<proteinExistence type="inferred from homology"/>
<dbReference type="GO" id="GO:0004601">
    <property type="term" value="F:peroxidase activity"/>
    <property type="evidence" value="ECO:0007669"/>
    <property type="project" value="UniProtKB-KW"/>
</dbReference>
<evidence type="ECO:0000256" key="5">
    <source>
        <dbReference type="ARBA" id="ARBA00023004"/>
    </source>
</evidence>
<evidence type="ECO:0000256" key="3">
    <source>
        <dbReference type="ARBA" id="ARBA00022723"/>
    </source>
</evidence>
<evidence type="ECO:0000256" key="4">
    <source>
        <dbReference type="ARBA" id="ARBA00023002"/>
    </source>
</evidence>
<comment type="similarity">
    <text evidence="6">Belongs to the DyP-type peroxidase family.</text>
</comment>
<protein>
    <submittedName>
        <fullName evidence="9">Dyp-type peroxidase</fullName>
    </submittedName>
</protein>
<reference evidence="10" key="1">
    <citation type="submission" date="2023-07" db="EMBL/GenBank/DDBJ databases">
        <title>30 novel species of actinomycetes from the DSMZ collection.</title>
        <authorList>
            <person name="Nouioui I."/>
        </authorList>
    </citation>
    <scope>NUCLEOTIDE SEQUENCE [LARGE SCALE GENOMIC DNA]</scope>
    <source>
        <strain evidence="10">DSM 41699</strain>
    </source>
</reference>
<keyword evidence="4" id="KW-0560">Oxidoreductase</keyword>
<dbReference type="PROSITE" id="PS51404">
    <property type="entry name" value="DYP_PEROXIDASE"/>
    <property type="match status" value="1"/>
</dbReference>
<evidence type="ECO:0000259" key="7">
    <source>
        <dbReference type="Pfam" id="PF04261"/>
    </source>
</evidence>
<dbReference type="EMBL" id="JAVREY010000051">
    <property type="protein sequence ID" value="MDT0467318.1"/>
    <property type="molecule type" value="Genomic_DNA"/>
</dbReference>
<dbReference type="SUPFAM" id="SSF54909">
    <property type="entry name" value="Dimeric alpha+beta barrel"/>
    <property type="match status" value="1"/>
</dbReference>
<sequence length="326" mass="35035">MTAESPSVSGSQPQPVLSPLTSAAIFLVVTIAPGGEEKTREVLADLRSLERAFGFGVPEAALSCVAGIGSDAWDRLFDHPRPIGLHPFRPLKGSRHSAVATPGDLLLHLRATRLDLCFGLATEIMNRLRGAVILEDEVQGFKYLDARDLLGFVDGTENPVGTAAREAVLIGEEDPGHAGGSYVIVQKYLHDLDAWNALPVEAQEQIIGRTKATNLELDEAASHAKLNTVLGPDGEEQKILRDNMPFGSPGRGEFGTYFIGYARTPEVTERMLRHMFLGTPDATHDRILDFSTAVTGTLFYAPSADFLDHLPALPTSDAKAGVLAAD</sequence>
<evidence type="ECO:0000313" key="9">
    <source>
        <dbReference type="EMBL" id="MDT0467318.1"/>
    </source>
</evidence>
<dbReference type="InterPro" id="IPR011008">
    <property type="entry name" value="Dimeric_a/b-barrel"/>
</dbReference>
<keyword evidence="5" id="KW-0408">Iron</keyword>
<organism evidence="9 10">
    <name type="scientific">Streptomyces gibsoniae</name>
    <dbReference type="NCBI Taxonomy" id="3075529"/>
    <lineage>
        <taxon>Bacteria</taxon>
        <taxon>Bacillati</taxon>
        <taxon>Actinomycetota</taxon>
        <taxon>Actinomycetes</taxon>
        <taxon>Kitasatosporales</taxon>
        <taxon>Streptomycetaceae</taxon>
        <taxon>Streptomyces</taxon>
    </lineage>
</organism>
<dbReference type="RefSeq" id="WP_311698778.1">
    <property type="nucleotide sequence ID" value="NZ_JAVREY010000051.1"/>
</dbReference>
<dbReference type="PANTHER" id="PTHR30521">
    <property type="entry name" value="DEFERROCHELATASE/PEROXIDASE"/>
    <property type="match status" value="1"/>
</dbReference>
<evidence type="ECO:0000313" key="10">
    <source>
        <dbReference type="Proteomes" id="UP001183809"/>
    </source>
</evidence>
<dbReference type="InterPro" id="IPR048327">
    <property type="entry name" value="Dyp_perox_N"/>
</dbReference>
<feature type="domain" description="Dyp-type peroxidase N-terminal" evidence="7">
    <location>
        <begin position="14"/>
        <end position="142"/>
    </location>
</feature>
<comment type="cofactor">
    <cofactor evidence="1">
        <name>heme b</name>
        <dbReference type="ChEBI" id="CHEBI:60344"/>
    </cofactor>
</comment>
<keyword evidence="2 9" id="KW-0575">Peroxidase</keyword>
<dbReference type="InterPro" id="IPR048328">
    <property type="entry name" value="Dyp_perox_C"/>
</dbReference>
<dbReference type="PANTHER" id="PTHR30521:SF0">
    <property type="entry name" value="DYP-TYPE PEROXIDASE FAMILY PROTEIN"/>
    <property type="match status" value="1"/>
</dbReference>
<dbReference type="Pfam" id="PF20628">
    <property type="entry name" value="Dyp_perox_C"/>
    <property type="match status" value="1"/>
</dbReference>
<comment type="caution">
    <text evidence="9">The sequence shown here is derived from an EMBL/GenBank/DDBJ whole genome shotgun (WGS) entry which is preliminary data.</text>
</comment>
<evidence type="ECO:0000256" key="6">
    <source>
        <dbReference type="ARBA" id="ARBA00025737"/>
    </source>
</evidence>
<evidence type="ECO:0000259" key="8">
    <source>
        <dbReference type="Pfam" id="PF20628"/>
    </source>
</evidence>
<evidence type="ECO:0000256" key="2">
    <source>
        <dbReference type="ARBA" id="ARBA00022559"/>
    </source>
</evidence>
<keyword evidence="10" id="KW-1185">Reference proteome</keyword>